<comment type="caution">
    <text evidence="1">The sequence shown here is derived from an EMBL/GenBank/DDBJ whole genome shotgun (WGS) entry which is preliminary data.</text>
</comment>
<dbReference type="RefSeq" id="WP_098660040.1">
    <property type="nucleotide sequence ID" value="NZ_NVDQ01000020.1"/>
</dbReference>
<dbReference type="AlphaFoldDB" id="A0A9X7BDA6"/>
<dbReference type="Gene3D" id="1.10.10.10">
    <property type="entry name" value="Winged helix-like DNA-binding domain superfamily/Winged helix DNA-binding domain"/>
    <property type="match status" value="1"/>
</dbReference>
<gene>
    <name evidence="1" type="ORF">COK98_09440</name>
</gene>
<dbReference type="InterPro" id="IPR036388">
    <property type="entry name" value="WH-like_DNA-bd_sf"/>
</dbReference>
<name>A0A9X7BDA6_BACCE</name>
<accession>A0A9X7BDA6</accession>
<dbReference type="Pfam" id="PF02082">
    <property type="entry name" value="Rrf2"/>
    <property type="match status" value="1"/>
</dbReference>
<dbReference type="SUPFAM" id="SSF46785">
    <property type="entry name" value="Winged helix' DNA-binding domain"/>
    <property type="match status" value="1"/>
</dbReference>
<dbReference type="GO" id="GO:0005829">
    <property type="term" value="C:cytosol"/>
    <property type="evidence" value="ECO:0007669"/>
    <property type="project" value="TreeGrafter"/>
</dbReference>
<dbReference type="PANTHER" id="PTHR33221:SF15">
    <property type="entry name" value="HTH-TYPE TRANSCRIPTIONAL REGULATOR YWGB-RELATED"/>
    <property type="match status" value="1"/>
</dbReference>
<dbReference type="GO" id="GO:0003700">
    <property type="term" value="F:DNA-binding transcription factor activity"/>
    <property type="evidence" value="ECO:0007669"/>
    <property type="project" value="TreeGrafter"/>
</dbReference>
<organism evidence="1 2">
    <name type="scientific">Bacillus cereus</name>
    <dbReference type="NCBI Taxonomy" id="1396"/>
    <lineage>
        <taxon>Bacteria</taxon>
        <taxon>Bacillati</taxon>
        <taxon>Bacillota</taxon>
        <taxon>Bacilli</taxon>
        <taxon>Bacillales</taxon>
        <taxon>Bacillaceae</taxon>
        <taxon>Bacillus</taxon>
        <taxon>Bacillus cereus group</taxon>
    </lineage>
</organism>
<sequence length="144" mass="16589">MKISISLTVALQILSILKKDSLTPHSSEFIGKTLSAHPKIIHHILLCLRDTEIIHNKGIENEWYLIKDLHLITLLDVYRSVCTVEEKFNTIHENLKFNCPIGANIQFILEVILIQAQDEMEQILENVTMEQLITLLNNENSNFK</sequence>
<dbReference type="InterPro" id="IPR036390">
    <property type="entry name" value="WH_DNA-bd_sf"/>
</dbReference>
<dbReference type="Proteomes" id="UP000226257">
    <property type="component" value="Unassembled WGS sequence"/>
</dbReference>
<dbReference type="InterPro" id="IPR000944">
    <property type="entry name" value="Tscrpt_reg_Rrf2"/>
</dbReference>
<proteinExistence type="predicted"/>
<evidence type="ECO:0000313" key="1">
    <source>
        <dbReference type="EMBL" id="PFV08313.1"/>
    </source>
</evidence>
<evidence type="ECO:0000313" key="2">
    <source>
        <dbReference type="Proteomes" id="UP000226257"/>
    </source>
</evidence>
<protein>
    <submittedName>
        <fullName evidence="1">Rrf2 family transcriptional regulator</fullName>
    </submittedName>
</protein>
<reference evidence="1 2" key="1">
    <citation type="submission" date="2017-09" db="EMBL/GenBank/DDBJ databases">
        <title>Large-scale bioinformatics analysis of Bacillus genomes uncovers conserved roles of natural products in bacterial physiology.</title>
        <authorList>
            <consortium name="Agbiome Team Llc"/>
            <person name="Bleich R.M."/>
            <person name="Grubbs K.J."/>
            <person name="Santa Maria K.C."/>
            <person name="Allen S.E."/>
            <person name="Farag S."/>
            <person name="Shank E.A."/>
            <person name="Bowers A."/>
        </authorList>
    </citation>
    <scope>NUCLEOTIDE SEQUENCE [LARGE SCALE GENOMIC DNA]</scope>
    <source>
        <strain evidence="1 2">AFS060282</strain>
    </source>
</reference>
<dbReference type="EMBL" id="NVDQ01000020">
    <property type="protein sequence ID" value="PFV08313.1"/>
    <property type="molecule type" value="Genomic_DNA"/>
</dbReference>
<dbReference type="PANTHER" id="PTHR33221">
    <property type="entry name" value="WINGED HELIX-TURN-HELIX TRANSCRIPTIONAL REGULATOR, RRF2 FAMILY"/>
    <property type="match status" value="1"/>
</dbReference>